<reference evidence="1" key="2">
    <citation type="submission" date="2021-01" db="EMBL/GenBank/DDBJ databases">
        <authorList>
            <person name="Schikora-Tamarit M.A."/>
        </authorList>
    </citation>
    <scope>NUCLEOTIDE SEQUENCE</scope>
    <source>
        <strain evidence="1">CBS6075</strain>
    </source>
</reference>
<proteinExistence type="predicted"/>
<organism evidence="1 2">
    <name type="scientific">Ogataea philodendri</name>
    <dbReference type="NCBI Taxonomy" id="1378263"/>
    <lineage>
        <taxon>Eukaryota</taxon>
        <taxon>Fungi</taxon>
        <taxon>Dikarya</taxon>
        <taxon>Ascomycota</taxon>
        <taxon>Saccharomycotina</taxon>
        <taxon>Pichiomycetes</taxon>
        <taxon>Pichiales</taxon>
        <taxon>Pichiaceae</taxon>
        <taxon>Ogataea</taxon>
    </lineage>
</organism>
<sequence length="208" mass="23044">MRSLYCPWISPTILTGALNSRSVGWLRKISRAVEQIIWISVFLRQIALVRLPEYPASNSRWIRSSMSRVTDSCVDANSTGLDEPDLKDVDSGDGCGSGISIDCDWLGTAEANDEDEFTLKIGDLGATDNMLGGTSIDRLFMSADSSFMLFVEFRLLITGDDETVLKLAFSLTDRRDRIERPLLTDVDVSVLENCGFFDFDGSLPIIIV</sequence>
<gene>
    <name evidence="1" type="ORF">OGAPHI_005853</name>
</gene>
<dbReference type="AlphaFoldDB" id="A0A9P8T2C9"/>
<dbReference type="EMBL" id="JAEUBE010000378">
    <property type="protein sequence ID" value="KAH3662601.1"/>
    <property type="molecule type" value="Genomic_DNA"/>
</dbReference>
<protein>
    <submittedName>
        <fullName evidence="1">Uncharacterized protein</fullName>
    </submittedName>
</protein>
<dbReference type="GeneID" id="70237817"/>
<evidence type="ECO:0000313" key="1">
    <source>
        <dbReference type="EMBL" id="KAH3662601.1"/>
    </source>
</evidence>
<reference evidence="1" key="1">
    <citation type="journal article" date="2021" name="Open Biol.">
        <title>Shared evolutionary footprints suggest mitochondrial oxidative damage underlies multiple complex I losses in fungi.</title>
        <authorList>
            <person name="Schikora-Tamarit M.A."/>
            <person name="Marcet-Houben M."/>
            <person name="Nosek J."/>
            <person name="Gabaldon T."/>
        </authorList>
    </citation>
    <scope>NUCLEOTIDE SEQUENCE</scope>
    <source>
        <strain evidence="1">CBS6075</strain>
    </source>
</reference>
<name>A0A9P8T2C9_9ASCO</name>
<comment type="caution">
    <text evidence="1">The sequence shown here is derived from an EMBL/GenBank/DDBJ whole genome shotgun (WGS) entry which is preliminary data.</text>
</comment>
<dbReference type="RefSeq" id="XP_046059690.1">
    <property type="nucleotide sequence ID" value="XM_046207079.1"/>
</dbReference>
<dbReference type="Proteomes" id="UP000769157">
    <property type="component" value="Unassembled WGS sequence"/>
</dbReference>
<accession>A0A9P8T2C9</accession>
<evidence type="ECO:0000313" key="2">
    <source>
        <dbReference type="Proteomes" id="UP000769157"/>
    </source>
</evidence>
<keyword evidence="2" id="KW-1185">Reference proteome</keyword>